<evidence type="ECO:0000256" key="1">
    <source>
        <dbReference type="SAM" id="MobiDB-lite"/>
    </source>
</evidence>
<evidence type="ECO:0000313" key="2">
    <source>
        <dbReference type="EMBL" id="KAF4757845.1"/>
    </source>
</evidence>
<name>A0A7J6UKR9_PEROL</name>
<accession>A0A7J6UKR9</accession>
<comment type="caution">
    <text evidence="2">The sequence shown here is derived from an EMBL/GenBank/DDBJ whole genome shotgun (WGS) entry which is preliminary data.</text>
</comment>
<proteinExistence type="predicted"/>
<sequence length="318" mass="34226">MTARISAEASLLEHIHLFRTDWQQGVGNLKKFIRECQHLRAVTPHVWTKRVALAYVELLTEIKEQPASQGHHPAGHGPGGSGSGYPSGRPIGSCVYFDLTKADCARPPDTVRNIPEVAEFLNSLRPQATTKERRHSSVKGACGLGLPRSQQPMLGASKESDSISHNTTAHGSTPHSSEFDRSSVSQQSTRPNSEQGDLAVLQNHPQRVTAATWGSMFGGGEPINTTHVQRPPAEYTPSRSSEPTSSKIASPSYKGVASTGDHRGCSERAPPTTRPNSNPNCPDAWIPGHQCDDLCSTTLCGLERSGETSRSPNKGGTR</sequence>
<feature type="region of interest" description="Disordered" evidence="1">
    <location>
        <begin position="212"/>
        <end position="285"/>
    </location>
</feature>
<protein>
    <submittedName>
        <fullName evidence="2">Uncharacterized protein</fullName>
    </submittedName>
</protein>
<feature type="region of interest" description="Disordered" evidence="1">
    <location>
        <begin position="125"/>
        <end position="195"/>
    </location>
</feature>
<keyword evidence="3" id="KW-1185">Reference proteome</keyword>
<feature type="compositionally biased region" description="Polar residues" evidence="1">
    <location>
        <begin position="163"/>
        <end position="195"/>
    </location>
</feature>
<organism evidence="2 3">
    <name type="scientific">Perkinsus olseni</name>
    <name type="common">Perkinsus atlanticus</name>
    <dbReference type="NCBI Taxonomy" id="32597"/>
    <lineage>
        <taxon>Eukaryota</taxon>
        <taxon>Sar</taxon>
        <taxon>Alveolata</taxon>
        <taxon>Perkinsozoa</taxon>
        <taxon>Perkinsea</taxon>
        <taxon>Perkinsida</taxon>
        <taxon>Perkinsidae</taxon>
        <taxon>Perkinsus</taxon>
    </lineage>
</organism>
<dbReference type="EMBL" id="JABANO010002159">
    <property type="protein sequence ID" value="KAF4757845.1"/>
    <property type="molecule type" value="Genomic_DNA"/>
</dbReference>
<gene>
    <name evidence="2" type="ORF">FOZ63_003678</name>
</gene>
<feature type="compositionally biased region" description="Gly residues" evidence="1">
    <location>
        <begin position="76"/>
        <end position="85"/>
    </location>
</feature>
<dbReference type="Proteomes" id="UP000553632">
    <property type="component" value="Unassembled WGS sequence"/>
</dbReference>
<feature type="region of interest" description="Disordered" evidence="1">
    <location>
        <begin position="66"/>
        <end position="85"/>
    </location>
</feature>
<dbReference type="AlphaFoldDB" id="A0A7J6UKR9"/>
<evidence type="ECO:0000313" key="3">
    <source>
        <dbReference type="Proteomes" id="UP000553632"/>
    </source>
</evidence>
<reference evidence="2 3" key="1">
    <citation type="submission" date="2020-04" db="EMBL/GenBank/DDBJ databases">
        <title>Perkinsus olseni comparative genomics.</title>
        <authorList>
            <person name="Bogema D.R."/>
        </authorList>
    </citation>
    <scope>NUCLEOTIDE SEQUENCE [LARGE SCALE GENOMIC DNA]</scope>
    <source>
        <strain evidence="2 3">ATCC PRA-207</strain>
    </source>
</reference>
<feature type="compositionally biased region" description="Polar residues" evidence="1">
    <location>
        <begin position="237"/>
        <end position="249"/>
    </location>
</feature>